<feature type="domain" description="CCHC-type" evidence="3">
    <location>
        <begin position="71"/>
        <end position="85"/>
    </location>
</feature>
<feature type="compositionally biased region" description="Basic and acidic residues" evidence="2">
    <location>
        <begin position="126"/>
        <end position="146"/>
    </location>
</feature>
<feature type="compositionally biased region" description="Low complexity" evidence="2">
    <location>
        <begin position="116"/>
        <end position="125"/>
    </location>
</feature>
<evidence type="ECO:0000256" key="1">
    <source>
        <dbReference type="PROSITE-ProRule" id="PRU00047"/>
    </source>
</evidence>
<dbReference type="SMART" id="SM00343">
    <property type="entry name" value="ZnF_C2HC"/>
    <property type="match status" value="1"/>
</dbReference>
<dbReference type="GO" id="GO:0008270">
    <property type="term" value="F:zinc ion binding"/>
    <property type="evidence" value="ECO:0007669"/>
    <property type="project" value="UniProtKB-KW"/>
</dbReference>
<dbReference type="Gene3D" id="4.10.60.10">
    <property type="entry name" value="Zinc finger, CCHC-type"/>
    <property type="match status" value="1"/>
</dbReference>
<keyword evidence="1" id="KW-0479">Metal-binding</keyword>
<protein>
    <recommendedName>
        <fullName evidence="3">CCHC-type domain-containing protein</fullName>
    </recommendedName>
</protein>
<dbReference type="InterPro" id="IPR036875">
    <property type="entry name" value="Znf_CCHC_sf"/>
</dbReference>
<evidence type="ECO:0000313" key="4">
    <source>
        <dbReference type="EMBL" id="KAF9759191.1"/>
    </source>
</evidence>
<sequence>MNNYSGRGGRRGRGTNSCQNLVGIFDRMTTLLVREQATAANSYRNLVGGFGQMTTLLVREQNQERRRRSMRCSNCLKKGHWARECWAPQANAQQPSHARQPRPAATPGSRSHTSRSRSYTCSSLRDAQHPQFHEFHDQEPQFHDQKPQFNAQQHQLNAQAPQFNDHQAGSWPAPGSRGGPGG</sequence>
<dbReference type="PROSITE" id="PS50158">
    <property type="entry name" value="ZF_CCHC"/>
    <property type="match status" value="1"/>
</dbReference>
<dbReference type="Proteomes" id="UP000616885">
    <property type="component" value="Unassembled WGS sequence"/>
</dbReference>
<dbReference type="AlphaFoldDB" id="A0A8H7NNT7"/>
<dbReference type="EMBL" id="JADCTT010000001">
    <property type="protein sequence ID" value="KAF9759191.1"/>
    <property type="molecule type" value="Genomic_DNA"/>
</dbReference>
<evidence type="ECO:0000313" key="5">
    <source>
        <dbReference type="Proteomes" id="UP000616885"/>
    </source>
</evidence>
<evidence type="ECO:0000256" key="2">
    <source>
        <dbReference type="SAM" id="MobiDB-lite"/>
    </source>
</evidence>
<proteinExistence type="predicted"/>
<gene>
    <name evidence="4" type="ORF">IM811_000885</name>
</gene>
<keyword evidence="1" id="KW-0863">Zinc-finger</keyword>
<feature type="compositionally biased region" description="Polar residues" evidence="2">
    <location>
        <begin position="147"/>
        <end position="167"/>
    </location>
</feature>
<comment type="caution">
    <text evidence="4">The sequence shown here is derived from an EMBL/GenBank/DDBJ whole genome shotgun (WGS) entry which is preliminary data.</text>
</comment>
<dbReference type="InterPro" id="IPR001878">
    <property type="entry name" value="Znf_CCHC"/>
</dbReference>
<reference evidence="4" key="1">
    <citation type="submission" date="2020-10" db="EMBL/GenBank/DDBJ databases">
        <title>High-Quality Genome Resource of Clonostachys rosea strain S41 by Oxford Nanopore Long-Read Sequencing.</title>
        <authorList>
            <person name="Wang H."/>
        </authorList>
    </citation>
    <scope>NUCLEOTIDE SEQUENCE</scope>
    <source>
        <strain evidence="4">S41</strain>
    </source>
</reference>
<feature type="region of interest" description="Disordered" evidence="2">
    <location>
        <begin position="88"/>
        <end position="182"/>
    </location>
</feature>
<name>A0A8H7NNT7_BIOOC</name>
<evidence type="ECO:0000259" key="3">
    <source>
        <dbReference type="PROSITE" id="PS50158"/>
    </source>
</evidence>
<accession>A0A8H7NNT7</accession>
<dbReference type="GO" id="GO:0003676">
    <property type="term" value="F:nucleic acid binding"/>
    <property type="evidence" value="ECO:0007669"/>
    <property type="project" value="InterPro"/>
</dbReference>
<keyword evidence="1" id="KW-0862">Zinc</keyword>
<organism evidence="4 5">
    <name type="scientific">Bionectria ochroleuca</name>
    <name type="common">Gliocladium roseum</name>
    <dbReference type="NCBI Taxonomy" id="29856"/>
    <lineage>
        <taxon>Eukaryota</taxon>
        <taxon>Fungi</taxon>
        <taxon>Dikarya</taxon>
        <taxon>Ascomycota</taxon>
        <taxon>Pezizomycotina</taxon>
        <taxon>Sordariomycetes</taxon>
        <taxon>Hypocreomycetidae</taxon>
        <taxon>Hypocreales</taxon>
        <taxon>Bionectriaceae</taxon>
        <taxon>Clonostachys</taxon>
    </lineage>
</organism>
<dbReference type="SUPFAM" id="SSF57756">
    <property type="entry name" value="Retrovirus zinc finger-like domains"/>
    <property type="match status" value="1"/>
</dbReference>